<evidence type="ECO:0000313" key="3">
    <source>
        <dbReference type="EMBL" id="MQL98372.1"/>
    </source>
</evidence>
<dbReference type="PANTHER" id="PTHR11086">
    <property type="entry name" value="DEOXYCYTIDYLATE DEAMINASE-RELATED"/>
    <property type="match status" value="1"/>
</dbReference>
<gene>
    <name evidence="3" type="ORF">Taro_031077</name>
</gene>
<name>A0A843VHZ0_COLES</name>
<organism evidence="3 4">
    <name type="scientific">Colocasia esculenta</name>
    <name type="common">Wild taro</name>
    <name type="synonym">Arum esculentum</name>
    <dbReference type="NCBI Taxonomy" id="4460"/>
    <lineage>
        <taxon>Eukaryota</taxon>
        <taxon>Viridiplantae</taxon>
        <taxon>Streptophyta</taxon>
        <taxon>Embryophyta</taxon>
        <taxon>Tracheophyta</taxon>
        <taxon>Spermatophyta</taxon>
        <taxon>Magnoliopsida</taxon>
        <taxon>Liliopsida</taxon>
        <taxon>Araceae</taxon>
        <taxon>Aroideae</taxon>
        <taxon>Colocasieae</taxon>
        <taxon>Colocasia</taxon>
    </lineage>
</organism>
<reference evidence="3" key="1">
    <citation type="submission" date="2017-07" db="EMBL/GenBank/DDBJ databases">
        <title>Taro Niue Genome Assembly and Annotation.</title>
        <authorList>
            <person name="Atibalentja N."/>
            <person name="Keating K."/>
            <person name="Fields C.J."/>
        </authorList>
    </citation>
    <scope>NUCLEOTIDE SEQUENCE</scope>
    <source>
        <strain evidence="3">Niue_2</strain>
        <tissue evidence="3">Leaf</tissue>
    </source>
</reference>
<dbReference type="GO" id="GO:0005737">
    <property type="term" value="C:cytoplasm"/>
    <property type="evidence" value="ECO:0007669"/>
    <property type="project" value="TreeGrafter"/>
</dbReference>
<evidence type="ECO:0000256" key="1">
    <source>
        <dbReference type="ARBA" id="ARBA00022801"/>
    </source>
</evidence>
<feature type="region of interest" description="Disordered" evidence="2">
    <location>
        <begin position="119"/>
        <end position="147"/>
    </location>
</feature>
<dbReference type="EMBL" id="NMUH01002177">
    <property type="protein sequence ID" value="MQL98372.1"/>
    <property type="molecule type" value="Genomic_DNA"/>
</dbReference>
<dbReference type="OrthoDB" id="6710946at2759"/>
<dbReference type="Gene3D" id="3.40.140.10">
    <property type="entry name" value="Cytidine Deaminase, domain 2"/>
    <property type="match status" value="1"/>
</dbReference>
<feature type="compositionally biased region" description="Basic and acidic residues" evidence="2">
    <location>
        <begin position="136"/>
        <end position="147"/>
    </location>
</feature>
<accession>A0A843VHZ0</accession>
<evidence type="ECO:0000256" key="2">
    <source>
        <dbReference type="SAM" id="MobiDB-lite"/>
    </source>
</evidence>
<protein>
    <submittedName>
        <fullName evidence="3">Uncharacterized protein</fullName>
    </submittedName>
</protein>
<dbReference type="Proteomes" id="UP000652761">
    <property type="component" value="Unassembled WGS sequence"/>
</dbReference>
<dbReference type="AlphaFoldDB" id="A0A843VHZ0"/>
<dbReference type="InterPro" id="IPR015517">
    <property type="entry name" value="dCMP_deaminase-rel"/>
</dbReference>
<comment type="caution">
    <text evidence="3">The sequence shown here is derived from an EMBL/GenBank/DDBJ whole genome shotgun (WGS) entry which is preliminary data.</text>
</comment>
<dbReference type="PANTHER" id="PTHR11086:SF18">
    <property type="entry name" value="DEOXYCYTIDYLATE DEAMINASE"/>
    <property type="match status" value="1"/>
</dbReference>
<sequence>MAAAAVSDSPGTSLGPRRSVIVPLPPAFPRFPLHFCRSPPSPSPVRDLGFLSYIRARKNRNILLPPTVVGSRGEAGLFLASAFSTMNARDVTLVCASAGLGAFASAVTFRFISAYFRKPSSGGDDCSASTSNSDGSLEHRPGPDPFDPSKRIGYLSWDDYFMAIAFLSAKRSKDPNRQIVNFISTPPSLVPPVVFIIL</sequence>
<evidence type="ECO:0000313" key="4">
    <source>
        <dbReference type="Proteomes" id="UP000652761"/>
    </source>
</evidence>
<dbReference type="GO" id="GO:0004132">
    <property type="term" value="F:dCMP deaminase activity"/>
    <property type="evidence" value="ECO:0007669"/>
    <property type="project" value="TreeGrafter"/>
</dbReference>
<keyword evidence="4" id="KW-1185">Reference proteome</keyword>
<keyword evidence="1" id="KW-0378">Hydrolase</keyword>
<proteinExistence type="predicted"/>